<dbReference type="STRING" id="765420.OSCT_0168"/>
<comment type="caution">
    <text evidence="2">The sequence shown here is derived from an EMBL/GenBank/DDBJ whole genome shotgun (WGS) entry which is preliminary data.</text>
</comment>
<name>E1IA17_9CHLR</name>
<dbReference type="Proteomes" id="UP000054010">
    <property type="component" value="Unassembled WGS sequence"/>
</dbReference>
<feature type="coiled-coil region" evidence="1">
    <location>
        <begin position="50"/>
        <end position="112"/>
    </location>
</feature>
<sequence length="144" mass="16409">MAIELDDLIDEIEDALADGRRMLFIGRLLVDEERILDILDRMRVAIPEEQKRARRIIQEQERLIAEAEARVKQVLEERGLLEAINTERTRLLQQAEHEAAQVRAGADEYARQVLEELDDRLTKLVTSVRNGLSTLGSDGGLKHA</sequence>
<organism evidence="2 3">
    <name type="scientific">Oscillochloris trichoides DG-6</name>
    <dbReference type="NCBI Taxonomy" id="765420"/>
    <lineage>
        <taxon>Bacteria</taxon>
        <taxon>Bacillati</taxon>
        <taxon>Chloroflexota</taxon>
        <taxon>Chloroflexia</taxon>
        <taxon>Chloroflexales</taxon>
        <taxon>Chloroflexineae</taxon>
        <taxon>Oscillochloridaceae</taxon>
        <taxon>Oscillochloris</taxon>
    </lineage>
</organism>
<keyword evidence="1" id="KW-0175">Coiled coil</keyword>
<evidence type="ECO:0008006" key="4">
    <source>
        <dbReference type="Google" id="ProtNLM"/>
    </source>
</evidence>
<dbReference type="EMBL" id="ADVR01000003">
    <property type="protein sequence ID" value="EFO82019.1"/>
    <property type="molecule type" value="Genomic_DNA"/>
</dbReference>
<keyword evidence="3" id="KW-1185">Reference proteome</keyword>
<dbReference type="HOGENOM" id="CLU_078484_3_1_0"/>
<evidence type="ECO:0000313" key="3">
    <source>
        <dbReference type="Proteomes" id="UP000054010"/>
    </source>
</evidence>
<protein>
    <recommendedName>
        <fullName evidence="4">ATPase</fullName>
    </recommendedName>
</protein>
<reference evidence="2 3" key="1">
    <citation type="journal article" date="2011" name="J. Bacteriol.">
        <title>Draft genome sequence of the anoxygenic filamentous phototrophic bacterium Oscillochloris trichoides subsp. DG-6.</title>
        <authorList>
            <person name="Kuznetsov B.B."/>
            <person name="Ivanovsky R.N."/>
            <person name="Keppen O.I."/>
            <person name="Sukhacheva M.V."/>
            <person name="Bumazhkin B.K."/>
            <person name="Patutina E.O."/>
            <person name="Beletsky A.V."/>
            <person name="Mardanov A.V."/>
            <person name="Baslerov R.V."/>
            <person name="Panteleeva A.N."/>
            <person name="Kolganova T.V."/>
            <person name="Ravin N.V."/>
            <person name="Skryabin K.G."/>
        </authorList>
    </citation>
    <scope>NUCLEOTIDE SEQUENCE [LARGE SCALE GENOMIC DNA]</scope>
    <source>
        <strain evidence="2 3">DG-6</strain>
    </source>
</reference>
<proteinExistence type="predicted"/>
<gene>
    <name evidence="2" type="ORF">OSCT_0168</name>
</gene>
<dbReference type="eggNOG" id="COG0711">
    <property type="taxonomic scope" value="Bacteria"/>
</dbReference>
<dbReference type="AlphaFoldDB" id="E1IA17"/>
<accession>E1IA17</accession>
<evidence type="ECO:0000256" key="1">
    <source>
        <dbReference type="SAM" id="Coils"/>
    </source>
</evidence>
<evidence type="ECO:0000313" key="2">
    <source>
        <dbReference type="EMBL" id="EFO82019.1"/>
    </source>
</evidence>